<keyword evidence="2" id="KW-0378">Hydrolase</keyword>
<dbReference type="GO" id="GO:0006508">
    <property type="term" value="P:proteolysis"/>
    <property type="evidence" value="ECO:0007669"/>
    <property type="project" value="UniProtKB-KW"/>
</dbReference>
<evidence type="ECO:0000259" key="6">
    <source>
        <dbReference type="PROSITE" id="PS50158"/>
    </source>
</evidence>
<feature type="compositionally biased region" description="Acidic residues" evidence="5">
    <location>
        <begin position="132"/>
        <end position="152"/>
    </location>
</feature>
<dbReference type="GO" id="GO:0008270">
    <property type="term" value="F:zinc ion binding"/>
    <property type="evidence" value="ECO:0007669"/>
    <property type="project" value="UniProtKB-KW"/>
</dbReference>
<dbReference type="PROSITE" id="PS50158">
    <property type="entry name" value="ZF_CCHC"/>
    <property type="match status" value="1"/>
</dbReference>
<dbReference type="InterPro" id="IPR001878">
    <property type="entry name" value="Znf_CCHC"/>
</dbReference>
<dbReference type="InterPro" id="IPR041577">
    <property type="entry name" value="RT_RNaseH_2"/>
</dbReference>
<dbReference type="Pfam" id="PF17921">
    <property type="entry name" value="Integrase_H2C2"/>
    <property type="match status" value="1"/>
</dbReference>
<dbReference type="InterPro" id="IPR043502">
    <property type="entry name" value="DNA/RNA_pol_sf"/>
</dbReference>
<dbReference type="EMBL" id="BKCJ010001041">
    <property type="protein sequence ID" value="GEU38350.1"/>
    <property type="molecule type" value="Genomic_DNA"/>
</dbReference>
<evidence type="ECO:0000313" key="7">
    <source>
        <dbReference type="EMBL" id="GEU38350.1"/>
    </source>
</evidence>
<evidence type="ECO:0000256" key="4">
    <source>
        <dbReference type="PROSITE-ProRule" id="PRU00047"/>
    </source>
</evidence>
<reference evidence="7" key="1">
    <citation type="journal article" date="2019" name="Sci. Rep.">
        <title>Draft genome of Tanacetum cinerariifolium, the natural source of mosquito coil.</title>
        <authorList>
            <person name="Yamashiro T."/>
            <person name="Shiraishi A."/>
            <person name="Satake H."/>
            <person name="Nakayama K."/>
        </authorList>
    </citation>
    <scope>NUCLEOTIDE SEQUENCE</scope>
</reference>
<dbReference type="InterPro" id="IPR041588">
    <property type="entry name" value="Integrase_H2C2"/>
</dbReference>
<dbReference type="Gene3D" id="3.10.10.10">
    <property type="entry name" value="HIV Type 1 Reverse Transcriptase, subunit A, domain 1"/>
    <property type="match status" value="2"/>
</dbReference>
<keyword evidence="4" id="KW-0863">Zinc-finger</keyword>
<dbReference type="Gene3D" id="3.30.70.270">
    <property type="match status" value="1"/>
</dbReference>
<keyword evidence="3" id="KW-0238">DNA-binding</keyword>
<dbReference type="InterPro" id="IPR000477">
    <property type="entry name" value="RT_dom"/>
</dbReference>
<dbReference type="GO" id="GO:0003677">
    <property type="term" value="F:DNA binding"/>
    <property type="evidence" value="ECO:0007669"/>
    <property type="project" value="UniProtKB-KW"/>
</dbReference>
<dbReference type="Pfam" id="PF00078">
    <property type="entry name" value="RVT_1"/>
    <property type="match status" value="1"/>
</dbReference>
<feature type="compositionally biased region" description="Pro residues" evidence="5">
    <location>
        <begin position="64"/>
        <end position="76"/>
    </location>
</feature>
<feature type="compositionally biased region" description="Gly residues" evidence="5">
    <location>
        <begin position="700"/>
        <end position="717"/>
    </location>
</feature>
<keyword evidence="1" id="KW-0645">Protease</keyword>
<feature type="domain" description="CCHC-type" evidence="6">
    <location>
        <begin position="463"/>
        <end position="478"/>
    </location>
</feature>
<keyword evidence="4" id="KW-0479">Metal-binding</keyword>
<accession>A0A6L2JNH9</accession>
<dbReference type="Pfam" id="PF17919">
    <property type="entry name" value="RT_RNaseH_2"/>
    <property type="match status" value="1"/>
</dbReference>
<dbReference type="Gene3D" id="1.10.340.70">
    <property type="match status" value="1"/>
</dbReference>
<dbReference type="InterPro" id="IPR036875">
    <property type="entry name" value="Znf_CCHC_sf"/>
</dbReference>
<dbReference type="Gene3D" id="4.10.60.10">
    <property type="entry name" value="Zinc finger, CCHC-type"/>
    <property type="match status" value="1"/>
</dbReference>
<dbReference type="InterPro" id="IPR053134">
    <property type="entry name" value="RNA-dir_DNA_polymerase"/>
</dbReference>
<dbReference type="SMART" id="SM00343">
    <property type="entry name" value="ZnF_C2HC"/>
    <property type="match status" value="2"/>
</dbReference>
<dbReference type="AlphaFoldDB" id="A0A6L2JNH9"/>
<dbReference type="SUPFAM" id="SSF57756">
    <property type="entry name" value="Retrovirus zinc finger-like domains"/>
    <property type="match status" value="1"/>
</dbReference>
<evidence type="ECO:0000256" key="1">
    <source>
        <dbReference type="ARBA" id="ARBA00022670"/>
    </source>
</evidence>
<name>A0A6L2JNH9_TANCI</name>
<dbReference type="SUPFAM" id="SSF56672">
    <property type="entry name" value="DNA/RNA polymerases"/>
    <property type="match status" value="2"/>
</dbReference>
<protein>
    <recommendedName>
        <fullName evidence="6">CCHC-type domain-containing protein</fullName>
    </recommendedName>
</protein>
<evidence type="ECO:0000256" key="5">
    <source>
        <dbReference type="SAM" id="MobiDB-lite"/>
    </source>
</evidence>
<comment type="caution">
    <text evidence="7">The sequence shown here is derived from an EMBL/GenBank/DDBJ whole genome shotgun (WGS) entry which is preliminary data.</text>
</comment>
<keyword evidence="4" id="KW-0862">Zinc</keyword>
<evidence type="ECO:0000256" key="3">
    <source>
        <dbReference type="ARBA" id="ARBA00023125"/>
    </source>
</evidence>
<feature type="region of interest" description="Disordered" evidence="5">
    <location>
        <begin position="23"/>
        <end position="153"/>
    </location>
</feature>
<keyword evidence="2" id="KW-0064">Aspartyl protease</keyword>
<dbReference type="GO" id="GO:0004190">
    <property type="term" value="F:aspartic-type endopeptidase activity"/>
    <property type="evidence" value="ECO:0007669"/>
    <property type="project" value="UniProtKB-KW"/>
</dbReference>
<organism evidence="7">
    <name type="scientific">Tanacetum cinerariifolium</name>
    <name type="common">Dalmatian daisy</name>
    <name type="synonym">Chrysanthemum cinerariifolium</name>
    <dbReference type="NCBI Taxonomy" id="118510"/>
    <lineage>
        <taxon>Eukaryota</taxon>
        <taxon>Viridiplantae</taxon>
        <taxon>Streptophyta</taxon>
        <taxon>Embryophyta</taxon>
        <taxon>Tracheophyta</taxon>
        <taxon>Spermatophyta</taxon>
        <taxon>Magnoliopsida</taxon>
        <taxon>eudicotyledons</taxon>
        <taxon>Gunneridae</taxon>
        <taxon>Pentapetalae</taxon>
        <taxon>asterids</taxon>
        <taxon>campanulids</taxon>
        <taxon>Asterales</taxon>
        <taxon>Asteraceae</taxon>
        <taxon>Asteroideae</taxon>
        <taxon>Anthemideae</taxon>
        <taxon>Anthemidinae</taxon>
        <taxon>Tanacetum</taxon>
    </lineage>
</organism>
<dbReference type="PANTHER" id="PTHR24559:SF444">
    <property type="entry name" value="REVERSE TRANSCRIPTASE DOMAIN-CONTAINING PROTEIN"/>
    <property type="match status" value="1"/>
</dbReference>
<dbReference type="PANTHER" id="PTHR24559">
    <property type="entry name" value="TRANSPOSON TY3-I GAG-POL POLYPROTEIN"/>
    <property type="match status" value="1"/>
</dbReference>
<dbReference type="InterPro" id="IPR043128">
    <property type="entry name" value="Rev_trsase/Diguanyl_cyclase"/>
</dbReference>
<evidence type="ECO:0000256" key="2">
    <source>
        <dbReference type="ARBA" id="ARBA00022750"/>
    </source>
</evidence>
<feature type="region of interest" description="Disordered" evidence="5">
    <location>
        <begin position="700"/>
        <end position="719"/>
    </location>
</feature>
<gene>
    <name evidence="7" type="ORF">Tci_010328</name>
</gene>
<sequence>MSSLTVTYTSVYSDSKPWRFQWVSDDEPEEPEEAPKFPEQAPPSLDYVLGPEHPPSPDYVSGPEHPPLPDYVPGPEYPEYLVPSDNKAPIEDQPLPADASPTALSPGYVADSDPSEEDPKEDPADYLIDGRDDGDDDYDEEEASEEDEEEEDHLALIDPTTLPVVDPIPLAEERHLRPTSLHPHHLYHHLDFAWLGYLSDPRHRWQLILRHSLLRFEVGESSTAAAAKQPGLDVTRATDYCFVDTVDATTRHPMSREVGYGITNVWDDMVRDIEGRALTTLEELNQRVTDLATTLARILMRCTSGRHGHRPWTVTRRDTTGPESQSLLEIQSLRMDQLMLRTTITTTTPMIDAAIKELIAQRVANALAKYEAHRSSGNDDDSHESGTFQKVNVARAYTAGPEEKVYGGSKPLCPKWNYHHDGQCAPKCNNYKRVGHLARDCRSPAATANNQRASVANQKVGTCFECGVQRHYKKDCPKLKKKNRGNQAGNGRATTRAYAVGNAGKNPDANVVMVFTEDLSGVPPTRQVEFQIDLILGDAPVARAPSRLAPSEMKELSGQLQELFDKGFIRPRSSVYSKIDMRSGYHQLRVREEDISKTAFRTHYDNYEFQVMSFGLTNAPTVFMDLMNRPPVRQPPVTWIPCQRRSTLADHRSTAAVYDGDRRSMVAVNDGRRWRTIIDHHRTTGQQWLIGRVRSGHGSGQVGSWAGSGSGRVGSGSGLDRSDKQEAAFQLLKEKLCSAPILVLPEGAKNFIVYCDASHKELGVVLMQNEKQILEAQTEARKPEILDAEDVGGMVVETSRESEYPRKEKLEPRTNGTLCLNNRSWLPCFGDLGTLIMHESYKSKYSVHPGSDKMYQDMKKLYCWPNMKADITTYVSKCLTCLKVKAEHQKPYGLLVQHEIPQ</sequence>
<proteinExistence type="predicted"/>